<dbReference type="AlphaFoldDB" id="A0A914RYE9"/>
<keyword evidence="1" id="KW-1185">Reference proteome</keyword>
<organism evidence="1 2">
    <name type="scientific">Parascaris equorum</name>
    <name type="common">Equine roundworm</name>
    <dbReference type="NCBI Taxonomy" id="6256"/>
    <lineage>
        <taxon>Eukaryota</taxon>
        <taxon>Metazoa</taxon>
        <taxon>Ecdysozoa</taxon>
        <taxon>Nematoda</taxon>
        <taxon>Chromadorea</taxon>
        <taxon>Rhabditida</taxon>
        <taxon>Spirurina</taxon>
        <taxon>Ascaridomorpha</taxon>
        <taxon>Ascaridoidea</taxon>
        <taxon>Ascarididae</taxon>
        <taxon>Parascaris</taxon>
    </lineage>
</organism>
<evidence type="ECO:0000313" key="2">
    <source>
        <dbReference type="WBParaSite" id="PEQ_0001135801-mRNA-1"/>
    </source>
</evidence>
<proteinExistence type="predicted"/>
<evidence type="ECO:0000313" key="1">
    <source>
        <dbReference type="Proteomes" id="UP000887564"/>
    </source>
</evidence>
<dbReference type="WBParaSite" id="PEQ_0001135801-mRNA-1">
    <property type="protein sequence ID" value="PEQ_0001135801-mRNA-1"/>
    <property type="gene ID" value="PEQ_0001135801"/>
</dbReference>
<protein>
    <submittedName>
        <fullName evidence="2">Uncharacterized protein</fullName>
    </submittedName>
</protein>
<dbReference type="Proteomes" id="UP000887564">
    <property type="component" value="Unplaced"/>
</dbReference>
<reference evidence="2" key="1">
    <citation type="submission" date="2022-11" db="UniProtKB">
        <authorList>
            <consortium name="WormBaseParasite"/>
        </authorList>
    </citation>
    <scope>IDENTIFICATION</scope>
</reference>
<name>A0A914RYE9_PAREQ</name>
<accession>A0A914RYE9</accession>
<sequence>MFDDRTNKTHIWMHSNCDHNTKFSNEGFIMVHIIAISWSFCCRSYIFHLICIVRCCVLSHST</sequence>